<dbReference type="Proteomes" id="UP000178776">
    <property type="component" value="Chromosome"/>
</dbReference>
<organism evidence="2 3">
    <name type="scientific">Chromobacterium vaccinii</name>
    <dbReference type="NCBI Taxonomy" id="1108595"/>
    <lineage>
        <taxon>Bacteria</taxon>
        <taxon>Pseudomonadati</taxon>
        <taxon>Pseudomonadota</taxon>
        <taxon>Betaproteobacteria</taxon>
        <taxon>Neisseriales</taxon>
        <taxon>Chromobacteriaceae</taxon>
        <taxon>Chromobacterium</taxon>
    </lineage>
</organism>
<dbReference type="InterPro" id="IPR012674">
    <property type="entry name" value="Calycin"/>
</dbReference>
<feature type="region of interest" description="Disordered" evidence="1">
    <location>
        <begin position="142"/>
        <end position="162"/>
    </location>
</feature>
<proteinExistence type="predicted"/>
<dbReference type="Gene3D" id="2.40.128.20">
    <property type="match status" value="1"/>
</dbReference>
<dbReference type="EMBL" id="CP017707">
    <property type="protein sequence ID" value="AOZ49779.1"/>
    <property type="molecule type" value="Genomic_DNA"/>
</dbReference>
<gene>
    <name evidence="2" type="ORF">BKX93_07075</name>
</gene>
<accession>A0A1D9LER9</accession>
<dbReference type="SUPFAM" id="SSF50814">
    <property type="entry name" value="Lipocalins"/>
    <property type="match status" value="1"/>
</dbReference>
<dbReference type="NCBIfam" id="NF040572">
    <property type="entry name" value="heme_bind_FMP"/>
    <property type="match status" value="1"/>
</dbReference>
<evidence type="ECO:0000313" key="3">
    <source>
        <dbReference type="Proteomes" id="UP000178776"/>
    </source>
</evidence>
<dbReference type="RefSeq" id="WP_070979325.1">
    <property type="nucleotide sequence ID" value="NZ_CP017707.1"/>
</dbReference>
<evidence type="ECO:0000256" key="1">
    <source>
        <dbReference type="SAM" id="MobiDB-lite"/>
    </source>
</evidence>
<dbReference type="AlphaFoldDB" id="A0A1D9LER9"/>
<evidence type="ECO:0000313" key="2">
    <source>
        <dbReference type="EMBL" id="AOZ49779.1"/>
    </source>
</evidence>
<dbReference type="GeneID" id="68840971"/>
<dbReference type="KEGG" id="cvc:BKX93_07075"/>
<name>A0A1D9LER9_9NEIS</name>
<sequence length="281" mass="30533">MNLSQFQRASAPLSQSLGKLGPLSELSGHWTGHGYNMIAVPNRQNGGIFRLIVNATIETISFSPIGGPVPNRGSKQNDIFLYGLTYLQQVSDADTGEGIHIEPGIWLNVPATTAPQDPPTIARQATIPHGDSLLAQGQASSEARAPNIEPVSPLPTRVDGKPLPLGYTDPYLNGKFPPGFDMSNPNQALVDVLKYQQQQLELKVVSTTNLPVSTQDSGGIANIPFIVQNADATEMNSIFWIETLQRPDGSQFLQLQYTQTVLLVFDEVIWPHVSVATLIKR</sequence>
<evidence type="ECO:0008006" key="4">
    <source>
        <dbReference type="Google" id="ProtNLM"/>
    </source>
</evidence>
<reference evidence="2 3" key="1">
    <citation type="submission" date="2016-10" db="EMBL/GenBank/DDBJ databases">
        <title>Chromobacterium muskegensis sp. nov., an insecticidal bacterium isolated from Sphagnum bogs.</title>
        <authorList>
            <person name="Sparks M.E."/>
            <person name="Blackburn M.B."/>
            <person name="Gundersen-Rindal D.E."/>
            <person name="Mitchell A."/>
            <person name="Farrar R."/>
            <person name="Kuhar D."/>
        </authorList>
    </citation>
    <scope>NUCLEOTIDE SEQUENCE [LARGE SCALE GENOMIC DNA]</scope>
    <source>
        <strain evidence="2 3">21-1</strain>
    </source>
</reference>
<protein>
    <recommendedName>
        <fullName evidence="4">DUF1794 domain-containing protein</fullName>
    </recommendedName>
</protein>
<dbReference type="InterPro" id="IPR047975">
    <property type="entry name" value="Heme_bind_FMP"/>
</dbReference>
<dbReference type="STRING" id="1108595.BKX93_07075"/>